<protein>
    <submittedName>
        <fullName evidence="2">IDEAL domain-containing protein</fullName>
    </submittedName>
</protein>
<organism evidence="2 3">
    <name type="scientific">Aureibacillus halotolerans</name>
    <dbReference type="NCBI Taxonomy" id="1508390"/>
    <lineage>
        <taxon>Bacteria</taxon>
        <taxon>Bacillati</taxon>
        <taxon>Bacillota</taxon>
        <taxon>Bacilli</taxon>
        <taxon>Bacillales</taxon>
        <taxon>Bacillaceae</taxon>
        <taxon>Aureibacillus</taxon>
    </lineage>
</organism>
<reference evidence="2 3" key="1">
    <citation type="submission" date="2019-03" db="EMBL/GenBank/DDBJ databases">
        <title>Genomic Encyclopedia of Type Strains, Phase IV (KMG-IV): sequencing the most valuable type-strain genomes for metagenomic binning, comparative biology and taxonomic classification.</title>
        <authorList>
            <person name="Goeker M."/>
        </authorList>
    </citation>
    <scope>NUCLEOTIDE SEQUENCE [LARGE SCALE GENOMIC DNA]</scope>
    <source>
        <strain evidence="2 3">DSM 28697</strain>
    </source>
</reference>
<sequence>MNNEYSSTEKMNASATSNSKNVKSFVLDLYIDMVLDEALAKARIQFLQARIDEALDKNDKEQFMTYSKEYQKLMTSMY</sequence>
<dbReference type="SMART" id="SM00914">
    <property type="entry name" value="IDEAL"/>
    <property type="match status" value="1"/>
</dbReference>
<dbReference type="AlphaFoldDB" id="A0A4R6U8J0"/>
<dbReference type="Gene3D" id="4.10.810.10">
    <property type="entry name" value="Virus Scaffolding Protein, Chain A"/>
    <property type="match status" value="1"/>
</dbReference>
<proteinExistence type="predicted"/>
<keyword evidence="3" id="KW-1185">Reference proteome</keyword>
<evidence type="ECO:0000313" key="3">
    <source>
        <dbReference type="Proteomes" id="UP000295632"/>
    </source>
</evidence>
<feature type="domain" description="IDEAL" evidence="1">
    <location>
        <begin position="34"/>
        <end position="70"/>
    </location>
</feature>
<accession>A0A4R6U8J0</accession>
<dbReference type="EMBL" id="SNYJ01000002">
    <property type="protein sequence ID" value="TDQ42052.1"/>
    <property type="molecule type" value="Genomic_DNA"/>
</dbReference>
<evidence type="ECO:0000259" key="1">
    <source>
        <dbReference type="SMART" id="SM00914"/>
    </source>
</evidence>
<dbReference type="RefSeq" id="WP_133578948.1">
    <property type="nucleotide sequence ID" value="NZ_SNYJ01000002.1"/>
</dbReference>
<dbReference type="Pfam" id="PF08858">
    <property type="entry name" value="IDEAL"/>
    <property type="match status" value="1"/>
</dbReference>
<gene>
    <name evidence="2" type="ORF">EV213_10280</name>
</gene>
<dbReference type="OrthoDB" id="2969764at2"/>
<name>A0A4R6U8J0_9BACI</name>
<dbReference type="InterPro" id="IPR014957">
    <property type="entry name" value="IDEAL_dom"/>
</dbReference>
<evidence type="ECO:0000313" key="2">
    <source>
        <dbReference type="EMBL" id="TDQ42052.1"/>
    </source>
</evidence>
<comment type="caution">
    <text evidence="2">The sequence shown here is derived from an EMBL/GenBank/DDBJ whole genome shotgun (WGS) entry which is preliminary data.</text>
</comment>
<dbReference type="InterPro" id="IPR027393">
    <property type="entry name" value="Virus_scaffolding_prot_C"/>
</dbReference>
<dbReference type="Proteomes" id="UP000295632">
    <property type="component" value="Unassembled WGS sequence"/>
</dbReference>